<dbReference type="InterPro" id="IPR002939">
    <property type="entry name" value="DnaJ_C"/>
</dbReference>
<accession>A0A8J4A2G2</accession>
<keyword evidence="1" id="KW-0143">Chaperone</keyword>
<dbReference type="Pfam" id="PF01556">
    <property type="entry name" value="DnaJ_C"/>
    <property type="match status" value="1"/>
</dbReference>
<feature type="compositionally biased region" description="Low complexity" evidence="2">
    <location>
        <begin position="84"/>
        <end position="93"/>
    </location>
</feature>
<keyword evidence="5" id="KW-1185">Reference proteome</keyword>
<name>A0A8J4A2G2_9ACTN</name>
<dbReference type="PRINTS" id="PR00625">
    <property type="entry name" value="JDOMAIN"/>
</dbReference>
<evidence type="ECO:0000256" key="2">
    <source>
        <dbReference type="SAM" id="MobiDB-lite"/>
    </source>
</evidence>
<dbReference type="CDD" id="cd10747">
    <property type="entry name" value="DnaJ_C"/>
    <property type="match status" value="1"/>
</dbReference>
<dbReference type="InterPro" id="IPR008971">
    <property type="entry name" value="HSP40/DnaJ_pept-bd"/>
</dbReference>
<dbReference type="CDD" id="cd06257">
    <property type="entry name" value="DnaJ"/>
    <property type="match status" value="1"/>
</dbReference>
<dbReference type="PROSITE" id="PS50076">
    <property type="entry name" value="DNAJ_2"/>
    <property type="match status" value="1"/>
</dbReference>
<evidence type="ECO:0000256" key="1">
    <source>
        <dbReference type="ARBA" id="ARBA00023186"/>
    </source>
</evidence>
<dbReference type="InterPro" id="IPR036869">
    <property type="entry name" value="J_dom_sf"/>
</dbReference>
<dbReference type="EMBL" id="BOPH01000107">
    <property type="protein sequence ID" value="GIJ72938.1"/>
    <property type="molecule type" value="Genomic_DNA"/>
</dbReference>
<comment type="caution">
    <text evidence="4">The sequence shown here is derived from an EMBL/GenBank/DDBJ whole genome shotgun (WGS) entry which is preliminary data.</text>
</comment>
<gene>
    <name evidence="4" type="primary">dnaJ_2</name>
    <name evidence="4" type="ORF">Voc01_078550</name>
</gene>
<protein>
    <submittedName>
        <fullName evidence="4">Molecular chaperone DnaJ</fullName>
    </submittedName>
</protein>
<dbReference type="Pfam" id="PF00226">
    <property type="entry name" value="DnaJ"/>
    <property type="match status" value="1"/>
</dbReference>
<dbReference type="InterPro" id="IPR001623">
    <property type="entry name" value="DnaJ_domain"/>
</dbReference>
<dbReference type="PANTHER" id="PTHR43096:SF52">
    <property type="entry name" value="DNAJ HOMOLOG 1, MITOCHONDRIAL-RELATED"/>
    <property type="match status" value="1"/>
</dbReference>
<sequence>MATTTSDYYRVLGVDRSADREELQRAYRKLARRFHPDVSDEPDAEDRFKEITEAYEVLSDPAKRARYDRFGEAWRRVPDDHDGPAPGAGDGPDLSGVNLEDLLGDLFGGSGSGGSGFGGGFGGGGFGPGGFSPGGFGAPTSAPGVDVEAEIEIPVDDAYAGGRRRITLQTPTGPRTITVTVPAGVVQGQRIRLAGHGVPGFGGGPPGDLYLRVRLAPHPRYRVDGRDLAIDLRVAPWEAALGATVPLDTPGGRVEVKVPAGSSSGLRLRLRGRGMPNPRGSAGDLFADVKVVVPDRPTDAERDLWRQLAEVSTLDPRGQ</sequence>
<dbReference type="AlphaFoldDB" id="A0A8J4A2G2"/>
<reference evidence="4" key="1">
    <citation type="submission" date="2021-01" db="EMBL/GenBank/DDBJ databases">
        <title>Whole genome shotgun sequence of Virgisporangium ochraceum NBRC 16418.</title>
        <authorList>
            <person name="Komaki H."/>
            <person name="Tamura T."/>
        </authorList>
    </citation>
    <scope>NUCLEOTIDE SEQUENCE</scope>
    <source>
        <strain evidence="4">NBRC 16418</strain>
    </source>
</reference>
<dbReference type="InterPro" id="IPR018253">
    <property type="entry name" value="DnaJ_domain_CS"/>
</dbReference>
<dbReference type="SUPFAM" id="SSF46565">
    <property type="entry name" value="Chaperone J-domain"/>
    <property type="match status" value="1"/>
</dbReference>
<feature type="domain" description="J" evidence="3">
    <location>
        <begin position="7"/>
        <end position="71"/>
    </location>
</feature>
<dbReference type="GO" id="GO:0051082">
    <property type="term" value="F:unfolded protein binding"/>
    <property type="evidence" value="ECO:0007669"/>
    <property type="project" value="InterPro"/>
</dbReference>
<evidence type="ECO:0000259" key="3">
    <source>
        <dbReference type="PROSITE" id="PS50076"/>
    </source>
</evidence>
<proteinExistence type="predicted"/>
<dbReference type="PANTHER" id="PTHR43096">
    <property type="entry name" value="DNAJ HOMOLOG 1, MITOCHONDRIAL-RELATED"/>
    <property type="match status" value="1"/>
</dbReference>
<feature type="region of interest" description="Disordered" evidence="2">
    <location>
        <begin position="75"/>
        <end position="95"/>
    </location>
</feature>
<dbReference type="PROSITE" id="PS00636">
    <property type="entry name" value="DNAJ_1"/>
    <property type="match status" value="1"/>
</dbReference>
<dbReference type="RefSeq" id="WP_275423803.1">
    <property type="nucleotide sequence ID" value="NZ_BOPH01000107.1"/>
</dbReference>
<organism evidence="4 5">
    <name type="scientific">Virgisporangium ochraceum</name>
    <dbReference type="NCBI Taxonomy" id="65505"/>
    <lineage>
        <taxon>Bacteria</taxon>
        <taxon>Bacillati</taxon>
        <taxon>Actinomycetota</taxon>
        <taxon>Actinomycetes</taxon>
        <taxon>Micromonosporales</taxon>
        <taxon>Micromonosporaceae</taxon>
        <taxon>Virgisporangium</taxon>
    </lineage>
</organism>
<dbReference type="GO" id="GO:0042026">
    <property type="term" value="P:protein refolding"/>
    <property type="evidence" value="ECO:0007669"/>
    <property type="project" value="TreeGrafter"/>
</dbReference>
<dbReference type="GO" id="GO:0005737">
    <property type="term" value="C:cytoplasm"/>
    <property type="evidence" value="ECO:0007669"/>
    <property type="project" value="TreeGrafter"/>
</dbReference>
<dbReference type="FunFam" id="2.60.260.20:FF:000013">
    <property type="entry name" value="DnaJ subfamily B member 11"/>
    <property type="match status" value="1"/>
</dbReference>
<dbReference type="SMART" id="SM00271">
    <property type="entry name" value="DnaJ"/>
    <property type="match status" value="1"/>
</dbReference>
<dbReference type="Gene3D" id="1.10.287.110">
    <property type="entry name" value="DnaJ domain"/>
    <property type="match status" value="1"/>
</dbReference>
<dbReference type="SUPFAM" id="SSF49493">
    <property type="entry name" value="HSP40/DnaJ peptide-binding domain"/>
    <property type="match status" value="2"/>
</dbReference>
<dbReference type="Proteomes" id="UP000635606">
    <property type="component" value="Unassembled WGS sequence"/>
</dbReference>
<evidence type="ECO:0000313" key="4">
    <source>
        <dbReference type="EMBL" id="GIJ72938.1"/>
    </source>
</evidence>
<evidence type="ECO:0000313" key="5">
    <source>
        <dbReference type="Proteomes" id="UP000635606"/>
    </source>
</evidence>
<dbReference type="Gene3D" id="2.60.260.20">
    <property type="entry name" value="Urease metallochaperone UreE, N-terminal domain"/>
    <property type="match status" value="2"/>
</dbReference>